<dbReference type="HOGENOM" id="CLU_133070_1_0_9"/>
<reference evidence="2 3" key="1">
    <citation type="submission" date="2009-01" db="EMBL/GenBank/DDBJ databases">
        <authorList>
            <person name="Fulton L."/>
            <person name="Clifton S."/>
            <person name="Fulton B."/>
            <person name="Xu J."/>
            <person name="Minx P."/>
            <person name="Pepin K.H."/>
            <person name="Johnson M."/>
            <person name="Bhonagiri V."/>
            <person name="Nash W.E."/>
            <person name="Mardis E.R."/>
            <person name="Wilson R.K."/>
        </authorList>
    </citation>
    <scope>NUCLEOTIDE SEQUENCE [LARGE SCALE GENOMIC DNA]</scope>
    <source>
        <strain evidence="2 3">DSM 5476</strain>
    </source>
</reference>
<sequence length="133" mass="15774">MANNTGFVWKDRKRILFGLPWTFTTYKLTEEKLLVSKGLFSTTEEEVRLYRILDLTHKRKLWQKLFGLGTIHCCSADHSTPEFDILNIKDSYHVKELLSDMVEVERDRKRVANREYMTGDNPEEDFDDIIDQQ</sequence>
<accession>C0E8J0</accession>
<evidence type="ECO:0000313" key="2">
    <source>
        <dbReference type="EMBL" id="EEG32199.1"/>
    </source>
</evidence>
<gene>
    <name evidence="2" type="ORF">CLOSTMETH_00135</name>
</gene>
<name>C0E8J0_9FIRM</name>
<dbReference type="Proteomes" id="UP000003340">
    <property type="component" value="Unassembled WGS sequence"/>
</dbReference>
<dbReference type="eggNOG" id="COG3428">
    <property type="taxonomic scope" value="Bacteria"/>
</dbReference>
<dbReference type="EMBL" id="ACEC01000007">
    <property type="protein sequence ID" value="EEG32199.1"/>
    <property type="molecule type" value="Genomic_DNA"/>
</dbReference>
<reference evidence="2 3" key="2">
    <citation type="submission" date="2009-02" db="EMBL/GenBank/DDBJ databases">
        <title>Draft genome sequence of Clostridium methylpentosum (DSM 5476).</title>
        <authorList>
            <person name="Sudarsanam P."/>
            <person name="Ley R."/>
            <person name="Guruge J."/>
            <person name="Turnbaugh P.J."/>
            <person name="Mahowald M."/>
            <person name="Liep D."/>
            <person name="Gordon J."/>
        </authorList>
    </citation>
    <scope>NUCLEOTIDE SEQUENCE [LARGE SCALE GENOMIC DNA]</scope>
    <source>
        <strain evidence="2 3">DSM 5476</strain>
    </source>
</reference>
<protein>
    <recommendedName>
        <fullName evidence="1">YdbS-like PH domain-containing protein</fullName>
    </recommendedName>
</protein>
<dbReference type="STRING" id="537013.CLOSTMETH_00135"/>
<feature type="domain" description="YdbS-like PH" evidence="1">
    <location>
        <begin position="21"/>
        <end position="97"/>
    </location>
</feature>
<proteinExistence type="predicted"/>
<organism evidence="2 3">
    <name type="scientific">[Clostridium] methylpentosum DSM 5476</name>
    <dbReference type="NCBI Taxonomy" id="537013"/>
    <lineage>
        <taxon>Bacteria</taxon>
        <taxon>Bacillati</taxon>
        <taxon>Bacillota</taxon>
        <taxon>Clostridia</taxon>
        <taxon>Eubacteriales</taxon>
        <taxon>Oscillospiraceae</taxon>
        <taxon>Oscillospiraceae incertae sedis</taxon>
    </lineage>
</organism>
<comment type="caution">
    <text evidence="2">The sequence shown here is derived from an EMBL/GenBank/DDBJ whole genome shotgun (WGS) entry which is preliminary data.</text>
</comment>
<keyword evidence="3" id="KW-1185">Reference proteome</keyword>
<evidence type="ECO:0000259" key="1">
    <source>
        <dbReference type="Pfam" id="PF03703"/>
    </source>
</evidence>
<dbReference type="AlphaFoldDB" id="C0E8J0"/>
<dbReference type="Pfam" id="PF03703">
    <property type="entry name" value="bPH_2"/>
    <property type="match status" value="1"/>
</dbReference>
<evidence type="ECO:0000313" key="3">
    <source>
        <dbReference type="Proteomes" id="UP000003340"/>
    </source>
</evidence>
<dbReference type="InterPro" id="IPR005182">
    <property type="entry name" value="YdbS-like_PH"/>
</dbReference>